<sequence>MTTRPTTSIPDAAPAENRRIAALRQAAQDKHKQAVQRAEAGIRQLVKAGEEINFRAVARAAGVSLDFLYTHTDLRKRIETLRGQQRADHRPLRQDPSADDGTVIHSLTEALRRERAARRKHVQDLERRLAAAHGELLRLCRRLQELGIQP</sequence>
<evidence type="ECO:0008006" key="3">
    <source>
        <dbReference type="Google" id="ProtNLM"/>
    </source>
</evidence>
<gene>
    <name evidence="1" type="ORF">Kpho02_77840</name>
</gene>
<dbReference type="EMBL" id="BSSA01000072">
    <property type="protein sequence ID" value="GLW75487.1"/>
    <property type="molecule type" value="Genomic_DNA"/>
</dbReference>
<name>A0A9W6QEU3_9ACTN</name>
<evidence type="ECO:0000313" key="2">
    <source>
        <dbReference type="Proteomes" id="UP001165041"/>
    </source>
</evidence>
<dbReference type="InterPro" id="IPR046229">
    <property type="entry name" value="TnpC-like"/>
</dbReference>
<proteinExistence type="predicted"/>
<comment type="caution">
    <text evidence="1">The sequence shown here is derived from an EMBL/GenBank/DDBJ whole genome shotgun (WGS) entry which is preliminary data.</text>
</comment>
<protein>
    <recommendedName>
        <fullName evidence="3">Transposase</fullName>
    </recommendedName>
</protein>
<dbReference type="Pfam" id="PF19776">
    <property type="entry name" value="DUF6262"/>
    <property type="match status" value="1"/>
</dbReference>
<dbReference type="AlphaFoldDB" id="A0A9W6QEU3"/>
<organism evidence="1 2">
    <name type="scientific">Kitasatospora phosalacinea</name>
    <dbReference type="NCBI Taxonomy" id="2065"/>
    <lineage>
        <taxon>Bacteria</taxon>
        <taxon>Bacillati</taxon>
        <taxon>Actinomycetota</taxon>
        <taxon>Actinomycetes</taxon>
        <taxon>Kitasatosporales</taxon>
        <taxon>Streptomycetaceae</taxon>
        <taxon>Kitasatospora</taxon>
    </lineage>
</organism>
<dbReference type="Proteomes" id="UP001165041">
    <property type="component" value="Unassembled WGS sequence"/>
</dbReference>
<reference evidence="1" key="1">
    <citation type="submission" date="2023-02" db="EMBL/GenBank/DDBJ databases">
        <title>Kitasatospora phosalacinea NBRC 14627.</title>
        <authorList>
            <person name="Ichikawa N."/>
            <person name="Sato H."/>
            <person name="Tonouchi N."/>
        </authorList>
    </citation>
    <scope>NUCLEOTIDE SEQUENCE</scope>
    <source>
        <strain evidence="1">NBRC 14627</strain>
    </source>
</reference>
<evidence type="ECO:0000313" key="1">
    <source>
        <dbReference type="EMBL" id="GLW75487.1"/>
    </source>
</evidence>
<dbReference type="RefSeq" id="WP_285741009.1">
    <property type="nucleotide sequence ID" value="NZ_BSSA01000072.1"/>
</dbReference>
<accession>A0A9W6QEU3</accession>